<proteinExistence type="predicted"/>
<dbReference type="STRING" id="74649.A0A2P6Q295"/>
<sequence length="82" mass="8762">MAGLKVVFVVLAISFSLGGNWVGAQVHHVVGGDRGWDPANSDLTSWSSGKSFMVGDTLCEVCILCSTWVHSRSEKQGGIRIL</sequence>
<feature type="chain" id="PRO_5015148189" evidence="1">
    <location>
        <begin position="19"/>
        <end position="82"/>
    </location>
</feature>
<dbReference type="AlphaFoldDB" id="A0A2P6Q295"/>
<reference evidence="2 3" key="1">
    <citation type="journal article" date="2018" name="Nat. Genet.">
        <title>The Rosa genome provides new insights in the design of modern roses.</title>
        <authorList>
            <person name="Bendahmane M."/>
        </authorList>
    </citation>
    <scope>NUCLEOTIDE SEQUENCE [LARGE SCALE GENOMIC DNA]</scope>
    <source>
        <strain evidence="3">cv. Old Blush</strain>
    </source>
</reference>
<dbReference type="Gene3D" id="2.60.40.420">
    <property type="entry name" value="Cupredoxins - blue copper proteins"/>
    <property type="match status" value="1"/>
</dbReference>
<evidence type="ECO:0000313" key="3">
    <source>
        <dbReference type="Proteomes" id="UP000238479"/>
    </source>
</evidence>
<dbReference type="EMBL" id="PDCK01000043">
    <property type="protein sequence ID" value="PRQ28301.1"/>
    <property type="molecule type" value="Genomic_DNA"/>
</dbReference>
<organism evidence="2 3">
    <name type="scientific">Rosa chinensis</name>
    <name type="common">China rose</name>
    <dbReference type="NCBI Taxonomy" id="74649"/>
    <lineage>
        <taxon>Eukaryota</taxon>
        <taxon>Viridiplantae</taxon>
        <taxon>Streptophyta</taxon>
        <taxon>Embryophyta</taxon>
        <taxon>Tracheophyta</taxon>
        <taxon>Spermatophyta</taxon>
        <taxon>Magnoliopsida</taxon>
        <taxon>eudicotyledons</taxon>
        <taxon>Gunneridae</taxon>
        <taxon>Pentapetalae</taxon>
        <taxon>rosids</taxon>
        <taxon>fabids</taxon>
        <taxon>Rosales</taxon>
        <taxon>Rosaceae</taxon>
        <taxon>Rosoideae</taxon>
        <taxon>Rosoideae incertae sedis</taxon>
        <taxon>Rosa</taxon>
    </lineage>
</organism>
<name>A0A2P6Q295_ROSCH</name>
<feature type="signal peptide" evidence="1">
    <location>
        <begin position="1"/>
        <end position="18"/>
    </location>
</feature>
<keyword evidence="1" id="KW-0732">Signal</keyword>
<dbReference type="SUPFAM" id="SSF49503">
    <property type="entry name" value="Cupredoxins"/>
    <property type="match status" value="1"/>
</dbReference>
<accession>A0A2P6Q295</accession>
<gene>
    <name evidence="2" type="ORF">RchiOBHm_Chr5g0001591</name>
</gene>
<dbReference type="Proteomes" id="UP000238479">
    <property type="component" value="Chromosome 5"/>
</dbReference>
<protein>
    <submittedName>
        <fullName evidence="2">Putative cupredoxin</fullName>
    </submittedName>
</protein>
<keyword evidence="3" id="KW-1185">Reference proteome</keyword>
<dbReference type="Gramene" id="PRQ28301">
    <property type="protein sequence ID" value="PRQ28301"/>
    <property type="gene ID" value="RchiOBHm_Chr5g0001591"/>
</dbReference>
<evidence type="ECO:0000256" key="1">
    <source>
        <dbReference type="SAM" id="SignalP"/>
    </source>
</evidence>
<evidence type="ECO:0000313" key="2">
    <source>
        <dbReference type="EMBL" id="PRQ28301.1"/>
    </source>
</evidence>
<comment type="caution">
    <text evidence="2">The sequence shown here is derived from an EMBL/GenBank/DDBJ whole genome shotgun (WGS) entry which is preliminary data.</text>
</comment>
<dbReference type="InterPro" id="IPR008972">
    <property type="entry name" value="Cupredoxin"/>
</dbReference>